<sequence length="162" mass="17577">MNESQIHIRVAANRVRNTGRGLVFASSWIPWFAPRSYPRALSRAHGSSSSREEGSGTRSGEGASPCSGSHPPRGKGGCSSPGTPRREGARSCSGCREGSCTYPHSRGKEMVVIGSHFSSTPYNLENQSKKKVFLSVKQKMTIVEKLQARTSVKMLCREYGVS</sequence>
<evidence type="ECO:0000313" key="3">
    <source>
        <dbReference type="Proteomes" id="UP000242457"/>
    </source>
</evidence>
<reference evidence="2 3" key="1">
    <citation type="submission" date="2014-07" db="EMBL/GenBank/DDBJ databases">
        <title>Genomic and transcriptomic analysis on Apis cerana provide comprehensive insights into honey bee biology.</title>
        <authorList>
            <person name="Diao Q."/>
            <person name="Sun L."/>
            <person name="Zheng H."/>
            <person name="Zheng H."/>
            <person name="Xu S."/>
            <person name="Wang S."/>
            <person name="Zeng Z."/>
            <person name="Hu F."/>
            <person name="Su S."/>
            <person name="Wu J."/>
        </authorList>
    </citation>
    <scope>NUCLEOTIDE SEQUENCE [LARGE SCALE GENOMIC DNA]</scope>
    <source>
        <tissue evidence="2">Pupae without intestine</tissue>
    </source>
</reference>
<proteinExistence type="predicted"/>
<name>A0A2A3E555_APICC</name>
<dbReference type="AlphaFoldDB" id="A0A2A3E555"/>
<evidence type="ECO:0000256" key="1">
    <source>
        <dbReference type="SAM" id="MobiDB-lite"/>
    </source>
</evidence>
<feature type="region of interest" description="Disordered" evidence="1">
    <location>
        <begin position="41"/>
        <end position="96"/>
    </location>
</feature>
<evidence type="ECO:0000313" key="2">
    <source>
        <dbReference type="EMBL" id="PBC26893.1"/>
    </source>
</evidence>
<organism evidence="2 3">
    <name type="scientific">Apis cerana cerana</name>
    <name type="common">Oriental honeybee</name>
    <dbReference type="NCBI Taxonomy" id="94128"/>
    <lineage>
        <taxon>Eukaryota</taxon>
        <taxon>Metazoa</taxon>
        <taxon>Ecdysozoa</taxon>
        <taxon>Arthropoda</taxon>
        <taxon>Hexapoda</taxon>
        <taxon>Insecta</taxon>
        <taxon>Pterygota</taxon>
        <taxon>Neoptera</taxon>
        <taxon>Endopterygota</taxon>
        <taxon>Hymenoptera</taxon>
        <taxon>Apocrita</taxon>
        <taxon>Aculeata</taxon>
        <taxon>Apoidea</taxon>
        <taxon>Anthophila</taxon>
        <taxon>Apidae</taxon>
        <taxon>Apis</taxon>
    </lineage>
</organism>
<accession>A0A2A3E555</accession>
<keyword evidence="3" id="KW-1185">Reference proteome</keyword>
<protein>
    <submittedName>
        <fullName evidence="2">Uncharacterized protein</fullName>
    </submittedName>
</protein>
<gene>
    <name evidence="2" type="ORF">APICC_08556</name>
</gene>
<dbReference type="Proteomes" id="UP000242457">
    <property type="component" value="Unassembled WGS sequence"/>
</dbReference>
<dbReference type="EMBL" id="KZ288364">
    <property type="protein sequence ID" value="PBC26893.1"/>
    <property type="molecule type" value="Genomic_DNA"/>
</dbReference>